<gene>
    <name evidence="1" type="ORF">CCMP2556_LOCUS41767</name>
</gene>
<organism evidence="1 2">
    <name type="scientific">Durusdinium trenchii</name>
    <dbReference type="NCBI Taxonomy" id="1381693"/>
    <lineage>
        <taxon>Eukaryota</taxon>
        <taxon>Sar</taxon>
        <taxon>Alveolata</taxon>
        <taxon>Dinophyceae</taxon>
        <taxon>Suessiales</taxon>
        <taxon>Symbiodiniaceae</taxon>
        <taxon>Durusdinium</taxon>
    </lineage>
</organism>
<accession>A0ABP0QGL8</accession>
<keyword evidence="2" id="KW-1185">Reference proteome</keyword>
<reference evidence="1 2" key="1">
    <citation type="submission" date="2024-02" db="EMBL/GenBank/DDBJ databases">
        <authorList>
            <person name="Chen Y."/>
            <person name="Shah S."/>
            <person name="Dougan E. K."/>
            <person name="Thang M."/>
            <person name="Chan C."/>
        </authorList>
    </citation>
    <scope>NUCLEOTIDE SEQUENCE [LARGE SCALE GENOMIC DNA]</scope>
</reference>
<evidence type="ECO:0000313" key="2">
    <source>
        <dbReference type="Proteomes" id="UP001642484"/>
    </source>
</evidence>
<feature type="non-terminal residue" evidence="1">
    <location>
        <position position="340"/>
    </location>
</feature>
<dbReference type="EMBL" id="CAXAMN010024372">
    <property type="protein sequence ID" value="CAK9086137.1"/>
    <property type="molecule type" value="Genomic_DNA"/>
</dbReference>
<dbReference type="Proteomes" id="UP001642484">
    <property type="component" value="Unassembled WGS sequence"/>
</dbReference>
<comment type="caution">
    <text evidence="1">The sequence shown here is derived from an EMBL/GenBank/DDBJ whole genome shotgun (WGS) entry which is preliminary data.</text>
</comment>
<evidence type="ECO:0000313" key="1">
    <source>
        <dbReference type="EMBL" id="CAK9086137.1"/>
    </source>
</evidence>
<proteinExistence type="predicted"/>
<protein>
    <submittedName>
        <fullName evidence="1">Uncharacterized protein</fullName>
    </submittedName>
</protein>
<sequence>MLNGSSKVAKLLDEMIRKFSGPSDNAKGSLARALKCPKLAALFRKCQREDMDKLVSITGQLTSTCTNFAAHRWDSMLTACRLMCMNISPILQMLCTVAAGDKEHGSEWALDMLKVLTLDNILLLGLVTEFLSAAESFVHGWDNRGGTRGGGENSITNMPRNAVRRIVQTAERASFIRRRLNRLFDFKVLDSDQNQLPLVMDPKFSKGFCQIILDQLGISFRKNHAKKNKSFAVVVHGRLVYELKCYGIDVRDVLARGLGEIKCVTTLFHAGVQSEHQAGLGESLEPLDVEEWVHQKRSDASIPDIMKPVANVLGVEAAKLADELVLCRPTCLELIRRGRR</sequence>
<name>A0ABP0QGL8_9DINO</name>